<sequence length="27" mass="3050">MSETKGSWFQQSVHLIHSCLFCRPGVA</sequence>
<accession>A0A0E9T0D2</accession>
<reference evidence="1" key="1">
    <citation type="submission" date="2014-11" db="EMBL/GenBank/DDBJ databases">
        <authorList>
            <person name="Amaro Gonzalez C."/>
        </authorList>
    </citation>
    <scope>NUCLEOTIDE SEQUENCE</scope>
</reference>
<organism evidence="1">
    <name type="scientific">Anguilla anguilla</name>
    <name type="common">European freshwater eel</name>
    <name type="synonym">Muraena anguilla</name>
    <dbReference type="NCBI Taxonomy" id="7936"/>
    <lineage>
        <taxon>Eukaryota</taxon>
        <taxon>Metazoa</taxon>
        <taxon>Chordata</taxon>
        <taxon>Craniata</taxon>
        <taxon>Vertebrata</taxon>
        <taxon>Euteleostomi</taxon>
        <taxon>Actinopterygii</taxon>
        <taxon>Neopterygii</taxon>
        <taxon>Teleostei</taxon>
        <taxon>Anguilliformes</taxon>
        <taxon>Anguillidae</taxon>
        <taxon>Anguilla</taxon>
    </lineage>
</organism>
<name>A0A0E9T0D2_ANGAN</name>
<dbReference type="EMBL" id="GBXM01061625">
    <property type="protein sequence ID" value="JAH46952.1"/>
    <property type="molecule type" value="Transcribed_RNA"/>
</dbReference>
<evidence type="ECO:0000313" key="1">
    <source>
        <dbReference type="EMBL" id="JAH46952.1"/>
    </source>
</evidence>
<reference evidence="1" key="2">
    <citation type="journal article" date="2015" name="Fish Shellfish Immunol.">
        <title>Early steps in the European eel (Anguilla anguilla)-Vibrio vulnificus interaction in the gills: Role of the RtxA13 toxin.</title>
        <authorList>
            <person name="Callol A."/>
            <person name="Pajuelo D."/>
            <person name="Ebbesson L."/>
            <person name="Teles M."/>
            <person name="MacKenzie S."/>
            <person name="Amaro C."/>
        </authorList>
    </citation>
    <scope>NUCLEOTIDE SEQUENCE</scope>
</reference>
<protein>
    <submittedName>
        <fullName evidence="1">Uncharacterized protein</fullName>
    </submittedName>
</protein>
<dbReference type="AlphaFoldDB" id="A0A0E9T0D2"/>
<proteinExistence type="predicted"/>